<evidence type="ECO:0000313" key="3">
    <source>
        <dbReference type="Proteomes" id="UP000193218"/>
    </source>
</evidence>
<gene>
    <name evidence="2" type="ORF">BD324DRAFT_682390</name>
</gene>
<protein>
    <submittedName>
        <fullName evidence="2">Uncharacterized protein</fullName>
    </submittedName>
</protein>
<sequence length="192" mass="21355">MSNLSQTGSNNEMILDTETDPNGLAVSDEEVENTASGNNVVQATMLDTLTRLSKPAHSVDEFDNLKTTIHTAFMTQHDTQYQQEGLRLKGQGCSLQESKSRAEELWVQILDSERFKDLSQNPSQWNCSEPLVIFRTEPNGSSGEVAGAVTLRLYHKSVPVKTLVLRERIPQMDVYDGSDIDELLGPPPRGYD</sequence>
<proteinExistence type="predicted"/>
<dbReference type="InParanoid" id="A0A1Y1UDL8"/>
<feature type="compositionally biased region" description="Polar residues" evidence="1">
    <location>
        <begin position="1"/>
        <end position="12"/>
    </location>
</feature>
<keyword evidence="3" id="KW-1185">Reference proteome</keyword>
<dbReference type="RefSeq" id="XP_021869780.1">
    <property type="nucleotide sequence ID" value="XM_022019150.1"/>
</dbReference>
<comment type="caution">
    <text evidence="2">The sequence shown here is derived from an EMBL/GenBank/DDBJ whole genome shotgun (WGS) entry which is preliminary data.</text>
</comment>
<dbReference type="AlphaFoldDB" id="A0A1Y1UDL8"/>
<accession>A0A1Y1UDL8</accession>
<organism evidence="2 3">
    <name type="scientific">Kockovaella imperatae</name>
    <dbReference type="NCBI Taxonomy" id="4999"/>
    <lineage>
        <taxon>Eukaryota</taxon>
        <taxon>Fungi</taxon>
        <taxon>Dikarya</taxon>
        <taxon>Basidiomycota</taxon>
        <taxon>Agaricomycotina</taxon>
        <taxon>Tremellomycetes</taxon>
        <taxon>Tremellales</taxon>
        <taxon>Cuniculitremaceae</taxon>
        <taxon>Kockovaella</taxon>
    </lineage>
</organism>
<name>A0A1Y1UDL8_9TREE</name>
<feature type="region of interest" description="Disordered" evidence="1">
    <location>
        <begin position="1"/>
        <end position="24"/>
    </location>
</feature>
<dbReference type="EMBL" id="NBSH01000010">
    <property type="protein sequence ID" value="ORX35616.1"/>
    <property type="molecule type" value="Genomic_DNA"/>
</dbReference>
<evidence type="ECO:0000256" key="1">
    <source>
        <dbReference type="SAM" id="MobiDB-lite"/>
    </source>
</evidence>
<dbReference type="Proteomes" id="UP000193218">
    <property type="component" value="Unassembled WGS sequence"/>
</dbReference>
<dbReference type="GeneID" id="33560959"/>
<reference evidence="2 3" key="1">
    <citation type="submission" date="2017-03" db="EMBL/GenBank/DDBJ databases">
        <title>Widespread Adenine N6-methylation of Active Genes in Fungi.</title>
        <authorList>
            <consortium name="DOE Joint Genome Institute"/>
            <person name="Mondo S.J."/>
            <person name="Dannebaum R.O."/>
            <person name="Kuo R.C."/>
            <person name="Louie K.B."/>
            <person name="Bewick A.J."/>
            <person name="Labutti K."/>
            <person name="Haridas S."/>
            <person name="Kuo A."/>
            <person name="Salamov A."/>
            <person name="Ahrendt S.R."/>
            <person name="Lau R."/>
            <person name="Bowen B.P."/>
            <person name="Lipzen A."/>
            <person name="Sullivan W."/>
            <person name="Andreopoulos W.B."/>
            <person name="Clum A."/>
            <person name="Lindquist E."/>
            <person name="Daum C."/>
            <person name="Northen T.R."/>
            <person name="Ramamoorthy G."/>
            <person name="Schmitz R.J."/>
            <person name="Gryganskyi A."/>
            <person name="Culley D."/>
            <person name="Magnuson J."/>
            <person name="James T.Y."/>
            <person name="O'Malley M.A."/>
            <person name="Stajich J.E."/>
            <person name="Spatafora J.W."/>
            <person name="Visel A."/>
            <person name="Grigoriev I.V."/>
        </authorList>
    </citation>
    <scope>NUCLEOTIDE SEQUENCE [LARGE SCALE GENOMIC DNA]</scope>
    <source>
        <strain evidence="2 3">NRRL Y-17943</strain>
    </source>
</reference>
<evidence type="ECO:0000313" key="2">
    <source>
        <dbReference type="EMBL" id="ORX35616.1"/>
    </source>
</evidence>